<evidence type="ECO:0000256" key="1">
    <source>
        <dbReference type="ARBA" id="ARBA00023015"/>
    </source>
</evidence>
<evidence type="ECO:0000313" key="6">
    <source>
        <dbReference type="Proteomes" id="UP000557717"/>
    </source>
</evidence>
<dbReference type="InterPro" id="IPR001845">
    <property type="entry name" value="HTH_ArsR_DNA-bd_dom"/>
</dbReference>
<protein>
    <submittedName>
        <fullName evidence="5">DNA-binding transcriptional ArsR family regulator</fullName>
    </submittedName>
</protein>
<dbReference type="SMART" id="SM00418">
    <property type="entry name" value="HTH_ARSR"/>
    <property type="match status" value="1"/>
</dbReference>
<dbReference type="SUPFAM" id="SSF46785">
    <property type="entry name" value="Winged helix' DNA-binding domain"/>
    <property type="match status" value="1"/>
</dbReference>
<keyword evidence="2 5" id="KW-0238">DNA-binding</keyword>
<dbReference type="GO" id="GO:0003700">
    <property type="term" value="F:DNA-binding transcription factor activity"/>
    <property type="evidence" value="ECO:0007669"/>
    <property type="project" value="InterPro"/>
</dbReference>
<evidence type="ECO:0000313" key="5">
    <source>
        <dbReference type="EMBL" id="MBB5353560.1"/>
    </source>
</evidence>
<keyword evidence="3" id="KW-0804">Transcription</keyword>
<comment type="caution">
    <text evidence="5">The sequence shown here is derived from an EMBL/GenBank/DDBJ whole genome shotgun (WGS) entry which is preliminary data.</text>
</comment>
<sequence length="102" mass="10959">MMVELSAFGKALSHPARIAILHFMADKGEVPCLDIVAAVPLSQPACSRHVAELTKVGLLVARPDGNHVFYRLERASLARFCEAMSATLHPKTPLPLASLPTS</sequence>
<name>A0A840VI94_9BACT</name>
<dbReference type="Proteomes" id="UP000557717">
    <property type="component" value="Unassembled WGS sequence"/>
</dbReference>
<keyword evidence="6" id="KW-1185">Reference proteome</keyword>
<dbReference type="NCBIfam" id="NF033788">
    <property type="entry name" value="HTH_metalloreg"/>
    <property type="match status" value="1"/>
</dbReference>
<organism evidence="5 6">
    <name type="scientific">Haloferula luteola</name>
    <dbReference type="NCBI Taxonomy" id="595692"/>
    <lineage>
        <taxon>Bacteria</taxon>
        <taxon>Pseudomonadati</taxon>
        <taxon>Verrucomicrobiota</taxon>
        <taxon>Verrucomicrobiia</taxon>
        <taxon>Verrucomicrobiales</taxon>
        <taxon>Verrucomicrobiaceae</taxon>
        <taxon>Haloferula</taxon>
    </lineage>
</organism>
<reference evidence="5 6" key="1">
    <citation type="submission" date="2020-08" db="EMBL/GenBank/DDBJ databases">
        <title>Genomic Encyclopedia of Type Strains, Phase IV (KMG-IV): sequencing the most valuable type-strain genomes for metagenomic binning, comparative biology and taxonomic classification.</title>
        <authorList>
            <person name="Goeker M."/>
        </authorList>
    </citation>
    <scope>NUCLEOTIDE SEQUENCE [LARGE SCALE GENOMIC DNA]</scope>
    <source>
        <strain evidence="5 6">YC6886</strain>
    </source>
</reference>
<dbReference type="AlphaFoldDB" id="A0A840VI94"/>
<dbReference type="PANTHER" id="PTHR33154">
    <property type="entry name" value="TRANSCRIPTIONAL REGULATOR, ARSR FAMILY"/>
    <property type="match status" value="1"/>
</dbReference>
<dbReference type="Pfam" id="PF12840">
    <property type="entry name" value="HTH_20"/>
    <property type="match status" value="1"/>
</dbReference>
<dbReference type="InterPro" id="IPR011991">
    <property type="entry name" value="ArsR-like_HTH"/>
</dbReference>
<dbReference type="GO" id="GO:0003677">
    <property type="term" value="F:DNA binding"/>
    <property type="evidence" value="ECO:0007669"/>
    <property type="project" value="UniProtKB-KW"/>
</dbReference>
<dbReference type="PRINTS" id="PR00778">
    <property type="entry name" value="HTHARSR"/>
</dbReference>
<accession>A0A840VI94</accession>
<dbReference type="CDD" id="cd00090">
    <property type="entry name" value="HTH_ARSR"/>
    <property type="match status" value="1"/>
</dbReference>
<keyword evidence="1" id="KW-0805">Transcription regulation</keyword>
<dbReference type="InterPro" id="IPR036388">
    <property type="entry name" value="WH-like_DNA-bd_sf"/>
</dbReference>
<dbReference type="InterPro" id="IPR051081">
    <property type="entry name" value="HTH_MetalResp_TranReg"/>
</dbReference>
<dbReference type="PANTHER" id="PTHR33154:SF33">
    <property type="entry name" value="TRANSCRIPTIONAL REPRESSOR SDPR"/>
    <property type="match status" value="1"/>
</dbReference>
<feature type="domain" description="HTH arsR-type" evidence="4">
    <location>
        <begin position="1"/>
        <end position="92"/>
    </location>
</feature>
<dbReference type="Gene3D" id="1.10.10.10">
    <property type="entry name" value="Winged helix-like DNA-binding domain superfamily/Winged helix DNA-binding domain"/>
    <property type="match status" value="1"/>
</dbReference>
<proteinExistence type="predicted"/>
<evidence type="ECO:0000256" key="3">
    <source>
        <dbReference type="ARBA" id="ARBA00023163"/>
    </source>
</evidence>
<dbReference type="InterPro" id="IPR036390">
    <property type="entry name" value="WH_DNA-bd_sf"/>
</dbReference>
<evidence type="ECO:0000259" key="4">
    <source>
        <dbReference type="PROSITE" id="PS50987"/>
    </source>
</evidence>
<gene>
    <name evidence="5" type="ORF">HNR46_003821</name>
</gene>
<dbReference type="EMBL" id="JACHFD010000028">
    <property type="protein sequence ID" value="MBB5353560.1"/>
    <property type="molecule type" value="Genomic_DNA"/>
</dbReference>
<dbReference type="PROSITE" id="PS50987">
    <property type="entry name" value="HTH_ARSR_2"/>
    <property type="match status" value="1"/>
</dbReference>
<evidence type="ECO:0000256" key="2">
    <source>
        <dbReference type="ARBA" id="ARBA00023125"/>
    </source>
</evidence>